<organism evidence="4 5">
    <name type="scientific">Gemmiger formicilis</name>
    <dbReference type="NCBI Taxonomy" id="745368"/>
    <lineage>
        <taxon>Bacteria</taxon>
        <taxon>Bacillati</taxon>
        <taxon>Bacillota</taxon>
        <taxon>Clostridia</taxon>
        <taxon>Eubacteriales</taxon>
        <taxon>Gemmiger</taxon>
    </lineage>
</organism>
<feature type="domain" description="Glycosyl hydrolase family 13 catalytic" evidence="3">
    <location>
        <begin position="134"/>
        <end position="539"/>
    </location>
</feature>
<dbReference type="RefSeq" id="WP_078783539.1">
    <property type="nucleotide sequence ID" value="NZ_FUYF01000002.1"/>
</dbReference>
<dbReference type="CDD" id="cd11338">
    <property type="entry name" value="AmyAc_CMD"/>
    <property type="match status" value="1"/>
</dbReference>
<dbReference type="Pfam" id="PF00128">
    <property type="entry name" value="Alpha-amylase"/>
    <property type="match status" value="1"/>
</dbReference>
<dbReference type="SUPFAM" id="SSF51445">
    <property type="entry name" value="(Trans)glycosidases"/>
    <property type="match status" value="1"/>
</dbReference>
<evidence type="ECO:0000256" key="2">
    <source>
        <dbReference type="ARBA" id="ARBA00023295"/>
    </source>
</evidence>
<dbReference type="Proteomes" id="UP000190286">
    <property type="component" value="Unassembled WGS sequence"/>
</dbReference>
<dbReference type="GO" id="GO:0016798">
    <property type="term" value="F:hydrolase activity, acting on glycosyl bonds"/>
    <property type="evidence" value="ECO:0007669"/>
    <property type="project" value="UniProtKB-KW"/>
</dbReference>
<dbReference type="GO" id="GO:0005975">
    <property type="term" value="P:carbohydrate metabolic process"/>
    <property type="evidence" value="ECO:0007669"/>
    <property type="project" value="InterPro"/>
</dbReference>
<keyword evidence="2 4" id="KW-0326">Glycosidase</keyword>
<dbReference type="Gene3D" id="3.90.400.10">
    <property type="entry name" value="Oligo-1,6-glucosidase, Domain 2"/>
    <property type="match status" value="1"/>
</dbReference>
<evidence type="ECO:0000256" key="1">
    <source>
        <dbReference type="ARBA" id="ARBA00022801"/>
    </source>
</evidence>
<keyword evidence="1" id="KW-0378">Hydrolase</keyword>
<accession>A0A1T4WFZ5</accession>
<dbReference type="PANTHER" id="PTHR10357">
    <property type="entry name" value="ALPHA-AMYLASE FAMILY MEMBER"/>
    <property type="match status" value="1"/>
</dbReference>
<dbReference type="AlphaFoldDB" id="A0A1T4WFZ5"/>
<protein>
    <submittedName>
        <fullName evidence="4">Glycosidase</fullName>
    </submittedName>
</protein>
<dbReference type="InterPro" id="IPR006047">
    <property type="entry name" value="GH13_cat_dom"/>
</dbReference>
<evidence type="ECO:0000313" key="5">
    <source>
        <dbReference type="Proteomes" id="UP000190286"/>
    </source>
</evidence>
<dbReference type="EMBL" id="FUYF01000002">
    <property type="protein sequence ID" value="SKA76079.1"/>
    <property type="molecule type" value="Genomic_DNA"/>
</dbReference>
<dbReference type="InterPro" id="IPR045857">
    <property type="entry name" value="O16G_dom_2"/>
</dbReference>
<name>A0A1T4WFZ5_9FIRM</name>
<evidence type="ECO:0000259" key="3">
    <source>
        <dbReference type="SMART" id="SM00642"/>
    </source>
</evidence>
<dbReference type="GeneID" id="93337018"/>
<reference evidence="4 5" key="1">
    <citation type="submission" date="2017-02" db="EMBL/GenBank/DDBJ databases">
        <authorList>
            <person name="Peterson S.W."/>
        </authorList>
    </citation>
    <scope>NUCLEOTIDE SEQUENCE [LARGE SCALE GENOMIC DNA]</scope>
    <source>
        <strain evidence="4 5">ATCC 27749</strain>
    </source>
</reference>
<sequence>MSHTFYNSLDLTCKSPFGAVKAGQPVTFNLTVPEDLGYVDPHLVLTKDREDPVHYRMEFTGQTPKVNHFALTVTPTTSGLYFYHFDLYTDFRRIYRTPGGEGVLSWTDGQDWQLTVYEPDFKTPDWLKNGTMYQIFPDRFCEGKPDKAMPFADRIYRTDKTGEPYFWPTEQSEGYLNMDYYGGDFAGIQQKLPYLRDLGVTCIYLNPIFEAHANHRYNTADYLKADPLLGTNEEFSALCAAAAKEGIRIILDGVFSHTGSDSRYFNREGRYGPGGAYRDRSSPYRSWYDFDSGYPCGYRSWWGFETLPEVQEESPSYVEFICGKGGVIDTWLNLGASGFRLDVADELPDDFIEKIRAAVKSHGEDKLLLGEVWEDATTKEAFGRRRTYLRGHGLDAVMNYPFRSATLDYLHGADVTAVADALMQICEHYPAPALNCAMNFLSTHDTERAITAIAGEPCNNRDRYWQSKRVIPSGQMDEAIRRELLGYAMIFTLPGVPCVYYGDEIAMQGYRDPFNRAFFDWNSTEQRLRGPIKTLAALRRSCDAFDGGRLEIVRAEGDILHYRRVGIVQTAEIILNRGPHLIAEEAFGKNTEVNPGGFTVLVEDNHPEHVGYFSVY</sequence>
<dbReference type="Gene3D" id="3.20.20.80">
    <property type="entry name" value="Glycosidases"/>
    <property type="match status" value="1"/>
</dbReference>
<evidence type="ECO:0000313" key="4">
    <source>
        <dbReference type="EMBL" id="SKA76079.1"/>
    </source>
</evidence>
<dbReference type="STRING" id="745368.SAMN02745178_00527"/>
<gene>
    <name evidence="4" type="ORF">SAMN02745178_00527</name>
</gene>
<dbReference type="InterPro" id="IPR017853">
    <property type="entry name" value="GH"/>
</dbReference>
<dbReference type="SMART" id="SM00642">
    <property type="entry name" value="Aamy"/>
    <property type="match status" value="1"/>
</dbReference>
<proteinExistence type="predicted"/>
<dbReference type="PANTHER" id="PTHR10357:SF210">
    <property type="entry name" value="MALTODEXTRIN GLUCOSIDASE"/>
    <property type="match status" value="1"/>
</dbReference>
<keyword evidence="5" id="KW-1185">Reference proteome</keyword>
<dbReference type="OrthoDB" id="9805159at2"/>